<dbReference type="OrthoDB" id="5477914at2"/>
<accession>A0A328BJ53</accession>
<dbReference type="Proteomes" id="UP000249524">
    <property type="component" value="Unassembled WGS sequence"/>
</dbReference>
<organism evidence="3 4">
    <name type="scientific">Phenylobacterium kunshanense</name>
    <dbReference type="NCBI Taxonomy" id="1445034"/>
    <lineage>
        <taxon>Bacteria</taxon>
        <taxon>Pseudomonadati</taxon>
        <taxon>Pseudomonadota</taxon>
        <taxon>Alphaproteobacteria</taxon>
        <taxon>Caulobacterales</taxon>
        <taxon>Caulobacteraceae</taxon>
        <taxon>Phenylobacterium</taxon>
    </lineage>
</organism>
<evidence type="ECO:0000259" key="2">
    <source>
        <dbReference type="Pfam" id="PF07589"/>
    </source>
</evidence>
<dbReference type="AlphaFoldDB" id="A0A328BJ53"/>
<dbReference type="Pfam" id="PF07589">
    <property type="entry name" value="PEP-CTERM"/>
    <property type="match status" value="1"/>
</dbReference>
<feature type="chain" id="PRO_5016422646" description="Ice-binding protein C-terminal domain-containing protein" evidence="1">
    <location>
        <begin position="22"/>
        <end position="285"/>
    </location>
</feature>
<protein>
    <recommendedName>
        <fullName evidence="2">Ice-binding protein C-terminal domain-containing protein</fullName>
    </recommendedName>
</protein>
<evidence type="ECO:0000313" key="3">
    <source>
        <dbReference type="EMBL" id="RAK67193.1"/>
    </source>
</evidence>
<comment type="caution">
    <text evidence="3">The sequence shown here is derived from an EMBL/GenBank/DDBJ whole genome shotgun (WGS) entry which is preliminary data.</text>
</comment>
<feature type="domain" description="Ice-binding protein C-terminal" evidence="2">
    <location>
        <begin position="254"/>
        <end position="279"/>
    </location>
</feature>
<dbReference type="EMBL" id="QFYS01000002">
    <property type="protein sequence ID" value="RAK67193.1"/>
    <property type="molecule type" value="Genomic_DNA"/>
</dbReference>
<dbReference type="InterPro" id="IPR013424">
    <property type="entry name" value="Ice-binding_C"/>
</dbReference>
<evidence type="ECO:0000256" key="1">
    <source>
        <dbReference type="SAM" id="SignalP"/>
    </source>
</evidence>
<feature type="signal peptide" evidence="1">
    <location>
        <begin position="1"/>
        <end position="21"/>
    </location>
</feature>
<keyword evidence="1" id="KW-0732">Signal</keyword>
<name>A0A328BJ53_9CAUL</name>
<gene>
    <name evidence="3" type="ORF">DJ019_04450</name>
</gene>
<dbReference type="SUPFAM" id="SSF63829">
    <property type="entry name" value="Calcium-dependent phosphotriesterase"/>
    <property type="match status" value="1"/>
</dbReference>
<reference evidence="3 4" key="1">
    <citation type="submission" date="2018-05" db="EMBL/GenBank/DDBJ databases">
        <authorList>
            <person name="Lanie J.A."/>
            <person name="Ng W.-L."/>
            <person name="Kazmierczak K.M."/>
            <person name="Andrzejewski T.M."/>
            <person name="Davidsen T.M."/>
            <person name="Wayne K.J."/>
            <person name="Tettelin H."/>
            <person name="Glass J.I."/>
            <person name="Rusch D."/>
            <person name="Podicherti R."/>
            <person name="Tsui H.-C.T."/>
            <person name="Winkler M.E."/>
        </authorList>
    </citation>
    <scope>NUCLEOTIDE SEQUENCE [LARGE SCALE GENOMIC DNA]</scope>
    <source>
        <strain evidence="3 4">BUT-10</strain>
    </source>
</reference>
<sequence length="285" mass="29310">MRAIWATLAAAIVFFSTPAAAGLWLGQQTFGGDALLNRYNPTTGLYEDGVALTTTFGGAPADPLKASAYNGFAFAPDGSLWLAQQTFGGDALLNRYNPTTGLYEGGIALTTTFGGAPADPLKASAYNGFAFAPDGSLWLGQQTFGGDALLNRYNPTTGLYEGGIALTTTFGGAPADPLKASAYSGFAFAPDGSLWLGQQTFGGDALLNRYNLTTGLYEDGIALTTTFGGAPADPLKASAYNGFAFAPSFNPAAPVPEPSVWLIMIAGFGLAGTALRARRTGVAHA</sequence>
<proteinExistence type="predicted"/>
<evidence type="ECO:0000313" key="4">
    <source>
        <dbReference type="Proteomes" id="UP000249524"/>
    </source>
</evidence>
<dbReference type="NCBIfam" id="NF035944">
    <property type="entry name" value="PEPxxWA-CTERM"/>
    <property type="match status" value="1"/>
</dbReference>
<keyword evidence="4" id="KW-1185">Reference proteome</keyword>